<dbReference type="PROSITE" id="PS51507">
    <property type="entry name" value="IRF_2"/>
    <property type="match status" value="1"/>
</dbReference>
<dbReference type="InterPro" id="IPR001346">
    <property type="entry name" value="Interferon_reg_fact_DNA-bd_dom"/>
</dbReference>
<evidence type="ECO:0000256" key="5">
    <source>
        <dbReference type="ARBA" id="ARBA00023163"/>
    </source>
</evidence>
<dbReference type="PANTHER" id="PTHR11949">
    <property type="entry name" value="INTERFERON REGULATORY FACTOR"/>
    <property type="match status" value="1"/>
</dbReference>
<feature type="domain" description="IRF tryptophan pentad repeat" evidence="7">
    <location>
        <begin position="56"/>
        <end position="164"/>
    </location>
</feature>
<dbReference type="RefSeq" id="XP_030831517.1">
    <property type="nucleotide sequence ID" value="XM_030975657.1"/>
</dbReference>
<dbReference type="SUPFAM" id="SSF46785">
    <property type="entry name" value="Winged helix' DNA-binding domain"/>
    <property type="match status" value="1"/>
</dbReference>
<dbReference type="Proteomes" id="UP000007110">
    <property type="component" value="Unassembled WGS sequence"/>
</dbReference>
<evidence type="ECO:0000256" key="1">
    <source>
        <dbReference type="ARBA" id="ARBA00004123"/>
    </source>
</evidence>
<dbReference type="InterPro" id="IPR036388">
    <property type="entry name" value="WH-like_DNA-bd_sf"/>
</dbReference>
<dbReference type="PANTHER" id="PTHR11949:SF53">
    <property type="entry name" value="IRF TRYPTOPHAN PENTAD REPEAT DOMAIN-CONTAINING PROTEIN"/>
    <property type="match status" value="1"/>
</dbReference>
<keyword evidence="5" id="KW-0804">Transcription</keyword>
<keyword evidence="3" id="KW-0238">DNA-binding</keyword>
<dbReference type="Gene3D" id="1.10.10.10">
    <property type="entry name" value="Winged helix-like DNA-binding domain superfamily/Winged helix DNA-binding domain"/>
    <property type="match status" value="1"/>
</dbReference>
<dbReference type="SMART" id="SM00348">
    <property type="entry name" value="IRF"/>
    <property type="match status" value="1"/>
</dbReference>
<dbReference type="InParanoid" id="A0A7M7N5F7"/>
<keyword evidence="6" id="KW-0539">Nucleus</keyword>
<name>A0A7M7N5F7_STRPU</name>
<evidence type="ECO:0000313" key="8">
    <source>
        <dbReference type="EnsemblMetazoa" id="XP_030831517"/>
    </source>
</evidence>
<organism evidence="8 9">
    <name type="scientific">Strongylocentrotus purpuratus</name>
    <name type="common">Purple sea urchin</name>
    <dbReference type="NCBI Taxonomy" id="7668"/>
    <lineage>
        <taxon>Eukaryota</taxon>
        <taxon>Metazoa</taxon>
        <taxon>Echinodermata</taxon>
        <taxon>Eleutherozoa</taxon>
        <taxon>Echinozoa</taxon>
        <taxon>Echinoidea</taxon>
        <taxon>Euechinoidea</taxon>
        <taxon>Echinacea</taxon>
        <taxon>Camarodonta</taxon>
        <taxon>Echinidea</taxon>
        <taxon>Strongylocentrotidae</taxon>
        <taxon>Strongylocentrotus</taxon>
    </lineage>
</organism>
<dbReference type="InterPro" id="IPR036390">
    <property type="entry name" value="WH_DNA-bd_sf"/>
</dbReference>
<protein>
    <recommendedName>
        <fullName evidence="7">IRF tryptophan pentad repeat domain-containing protein</fullName>
    </recommendedName>
</protein>
<dbReference type="GO" id="GO:0045944">
    <property type="term" value="P:positive regulation of transcription by RNA polymerase II"/>
    <property type="evidence" value="ECO:0007669"/>
    <property type="project" value="UniProtKB-ARBA"/>
</dbReference>
<dbReference type="GO" id="GO:0005634">
    <property type="term" value="C:nucleus"/>
    <property type="evidence" value="ECO:0007669"/>
    <property type="project" value="UniProtKB-SubCell"/>
</dbReference>
<accession>A0A7M7N5F7</accession>
<keyword evidence="2" id="KW-0805">Transcription regulation</keyword>
<dbReference type="OrthoDB" id="6538197at2759"/>
<evidence type="ECO:0000313" key="9">
    <source>
        <dbReference type="Proteomes" id="UP000007110"/>
    </source>
</evidence>
<dbReference type="GeneID" id="105446865"/>
<proteinExistence type="predicted"/>
<dbReference type="OMA" id="CKCPLWA"/>
<keyword evidence="9" id="KW-1185">Reference proteome</keyword>
<evidence type="ECO:0000259" key="7">
    <source>
        <dbReference type="PROSITE" id="PS51507"/>
    </source>
</evidence>
<reference evidence="8" key="2">
    <citation type="submission" date="2021-01" db="UniProtKB">
        <authorList>
            <consortium name="EnsemblMetazoa"/>
        </authorList>
    </citation>
    <scope>IDENTIFICATION</scope>
</reference>
<dbReference type="PRINTS" id="PR00267">
    <property type="entry name" value="INTFRNREGFCT"/>
</dbReference>
<sequence length="167" mass="19544">MHQCNDNRDIDSSQMNYHDLTLACSDFHLQPYSLMSENPVFSTDDLVENQSPARKMQLLRLFLIGCIDSGKVKGLQWLDKEKTLFKIPSKLAGQHDYDPQEDAKIFMLWSRNTGKYKEGIMEPEPAVWKTRLRTALNKLPDIEEIREKTQFDIPEPYRVYKLHPKNS</sequence>
<dbReference type="CDD" id="cd00103">
    <property type="entry name" value="IRF"/>
    <property type="match status" value="1"/>
</dbReference>
<comment type="subcellular location">
    <subcellularLocation>
        <location evidence="1">Nucleus</location>
    </subcellularLocation>
</comment>
<reference evidence="9" key="1">
    <citation type="submission" date="2015-02" db="EMBL/GenBank/DDBJ databases">
        <title>Genome sequencing for Strongylocentrotus purpuratus.</title>
        <authorList>
            <person name="Murali S."/>
            <person name="Liu Y."/>
            <person name="Vee V."/>
            <person name="English A."/>
            <person name="Wang M."/>
            <person name="Skinner E."/>
            <person name="Han Y."/>
            <person name="Muzny D.M."/>
            <person name="Worley K.C."/>
            <person name="Gibbs R.A."/>
        </authorList>
    </citation>
    <scope>NUCLEOTIDE SEQUENCE</scope>
</reference>
<keyword evidence="4" id="KW-0010">Activator</keyword>
<dbReference type="GO" id="GO:0000976">
    <property type="term" value="F:transcription cis-regulatory region binding"/>
    <property type="evidence" value="ECO:0007669"/>
    <property type="project" value="InterPro"/>
</dbReference>
<evidence type="ECO:0000256" key="4">
    <source>
        <dbReference type="ARBA" id="ARBA00023159"/>
    </source>
</evidence>
<dbReference type="FunFam" id="1.10.10.10:FF:000041">
    <property type="entry name" value="Interferon regulatory factor 4"/>
    <property type="match status" value="1"/>
</dbReference>
<evidence type="ECO:0000256" key="3">
    <source>
        <dbReference type="ARBA" id="ARBA00023125"/>
    </source>
</evidence>
<evidence type="ECO:0000256" key="2">
    <source>
        <dbReference type="ARBA" id="ARBA00023015"/>
    </source>
</evidence>
<evidence type="ECO:0000256" key="6">
    <source>
        <dbReference type="ARBA" id="ARBA00023242"/>
    </source>
</evidence>
<dbReference type="EnsemblMetazoa" id="XM_030975657">
    <property type="protein sequence ID" value="XP_030831517"/>
    <property type="gene ID" value="LOC105446865"/>
</dbReference>
<dbReference type="Pfam" id="PF00605">
    <property type="entry name" value="IRF"/>
    <property type="match status" value="1"/>
</dbReference>
<dbReference type="AlphaFoldDB" id="A0A7M7N5F7"/>
<dbReference type="KEGG" id="spu:105446865"/>
<dbReference type="GO" id="GO:0003700">
    <property type="term" value="F:DNA-binding transcription factor activity"/>
    <property type="evidence" value="ECO:0007669"/>
    <property type="project" value="UniProtKB-ARBA"/>
</dbReference>